<dbReference type="EMBL" id="BOMB01000001">
    <property type="protein sequence ID" value="GID09121.1"/>
    <property type="molecule type" value="Genomic_DNA"/>
</dbReference>
<feature type="region of interest" description="Disordered" evidence="1">
    <location>
        <begin position="1"/>
        <end position="71"/>
    </location>
</feature>
<organism evidence="2 3">
    <name type="scientific">Actinocatenispora rupis</name>
    <dbReference type="NCBI Taxonomy" id="519421"/>
    <lineage>
        <taxon>Bacteria</taxon>
        <taxon>Bacillati</taxon>
        <taxon>Actinomycetota</taxon>
        <taxon>Actinomycetes</taxon>
        <taxon>Micromonosporales</taxon>
        <taxon>Micromonosporaceae</taxon>
        <taxon>Actinocatenispora</taxon>
    </lineage>
</organism>
<sequence length="71" mass="7597">MTETPYDSDPEGHVRMPPDTGPNPPAMPGTSEDAEPVQGIYRPDIGPGGRDVDTTERPLPGRTRNARGPES</sequence>
<reference evidence="2" key="1">
    <citation type="submission" date="2021-01" db="EMBL/GenBank/DDBJ databases">
        <title>Whole genome shotgun sequence of Actinocatenispora rupis NBRC 107355.</title>
        <authorList>
            <person name="Komaki H."/>
            <person name="Tamura T."/>
        </authorList>
    </citation>
    <scope>NUCLEOTIDE SEQUENCE</scope>
    <source>
        <strain evidence="2">NBRC 107355</strain>
    </source>
</reference>
<evidence type="ECO:0000313" key="2">
    <source>
        <dbReference type="EMBL" id="GID09121.1"/>
    </source>
</evidence>
<evidence type="ECO:0000313" key="3">
    <source>
        <dbReference type="Proteomes" id="UP000612808"/>
    </source>
</evidence>
<comment type="caution">
    <text evidence="2">The sequence shown here is derived from an EMBL/GenBank/DDBJ whole genome shotgun (WGS) entry which is preliminary data.</text>
</comment>
<gene>
    <name evidence="2" type="ORF">Aru02nite_00100</name>
</gene>
<dbReference type="RefSeq" id="WP_203653856.1">
    <property type="nucleotide sequence ID" value="NZ_BAAAZM010000031.1"/>
</dbReference>
<name>A0A8J3J099_9ACTN</name>
<dbReference type="Proteomes" id="UP000612808">
    <property type="component" value="Unassembled WGS sequence"/>
</dbReference>
<protein>
    <submittedName>
        <fullName evidence="2">Uncharacterized protein</fullName>
    </submittedName>
</protein>
<dbReference type="AlphaFoldDB" id="A0A8J3J099"/>
<proteinExistence type="predicted"/>
<accession>A0A8J3J099</accession>
<evidence type="ECO:0000256" key="1">
    <source>
        <dbReference type="SAM" id="MobiDB-lite"/>
    </source>
</evidence>
<keyword evidence="3" id="KW-1185">Reference proteome</keyword>